<keyword evidence="2" id="KW-1003">Cell membrane</keyword>
<dbReference type="RefSeq" id="WP_184227720.1">
    <property type="nucleotide sequence ID" value="NZ_JACHDE010000013.1"/>
</dbReference>
<dbReference type="PANTHER" id="PTHR24221">
    <property type="entry name" value="ATP-BINDING CASSETTE SUB-FAMILY B"/>
    <property type="match status" value="1"/>
</dbReference>
<dbReference type="SMART" id="SM00382">
    <property type="entry name" value="AAA"/>
    <property type="match status" value="1"/>
</dbReference>
<sequence length="588" mass="64060">MYLLIRRHLVLASGFGVISNLLVLTPTIYLLQVYDRVLPSRSIETLLMLMAFMAITLAMMLLVDVVRGRILADLGLQLCARLDRLALLARLDASARQRQSSLVATQTDINTLRGFLSGPGVIAFLDAPWLVIYLVIICLFHWVLCLIAAISGIVLFALALLNDRVIAKNIGTYTDKQRECDLAYSQIVRNAEVVTVLGMAEKIVRAWDIRKREYIEAQQQVADSSAFYRNVTKVLRQAIQVIMMAAGAWLVIYEHATPGVMLATTILLGKALAPIEQMIGSWKQFGELRQAWGRLNELLKPSSEHDAIALPAPAGAVCVERVTFSVPSRVPGQAGRLLLRDVQFSLGAGETLVIIGPSASGKSTLLRVIAGLWRPQVGAVRLDGADVSQWPRDRLGQYLGYVPQDVELFAGTVAENIGRTARPLQLDSDSIVRAAKRAGAHEMILGLPNGYDTQIGESGETLSGGQRQRISLARALYGDPKLLLLDEPNANLDSDGEETLDAALRQIRADGVTVIAVTHRPALMAIADRVLLMRSGQVERFGTRNEFATKTGQNTADEIAVPPTPAIRSSSIAPAMSRALDPAVRTLL</sequence>
<evidence type="ECO:0000256" key="7">
    <source>
        <dbReference type="ARBA" id="ARBA00022989"/>
    </source>
</evidence>
<gene>
    <name evidence="12" type="ORF">HDG41_005480</name>
</gene>
<dbReference type="InterPro" id="IPR036640">
    <property type="entry name" value="ABC1_TM_sf"/>
</dbReference>
<dbReference type="InterPro" id="IPR011527">
    <property type="entry name" value="ABC1_TM_dom"/>
</dbReference>
<dbReference type="Gene3D" id="3.40.50.300">
    <property type="entry name" value="P-loop containing nucleotide triphosphate hydrolases"/>
    <property type="match status" value="1"/>
</dbReference>
<evidence type="ECO:0000313" key="13">
    <source>
        <dbReference type="Proteomes" id="UP000592820"/>
    </source>
</evidence>
<dbReference type="InterPro" id="IPR039421">
    <property type="entry name" value="Type_1_exporter"/>
</dbReference>
<feature type="transmembrane region" description="Helical" evidence="9">
    <location>
        <begin position="46"/>
        <end position="66"/>
    </location>
</feature>
<proteinExistence type="predicted"/>
<evidence type="ECO:0000259" key="11">
    <source>
        <dbReference type="PROSITE" id="PS50929"/>
    </source>
</evidence>
<dbReference type="Gene3D" id="1.20.1560.10">
    <property type="entry name" value="ABC transporter type 1, transmembrane domain"/>
    <property type="match status" value="1"/>
</dbReference>
<dbReference type="GO" id="GO:0140359">
    <property type="term" value="F:ABC-type transporter activity"/>
    <property type="evidence" value="ECO:0007669"/>
    <property type="project" value="InterPro"/>
</dbReference>
<evidence type="ECO:0000256" key="5">
    <source>
        <dbReference type="ARBA" id="ARBA00022741"/>
    </source>
</evidence>
<evidence type="ECO:0000256" key="4">
    <source>
        <dbReference type="ARBA" id="ARBA00022692"/>
    </source>
</evidence>
<keyword evidence="6 12" id="KW-0067">ATP-binding</keyword>
<dbReference type="Pfam" id="PF00664">
    <property type="entry name" value="ABC_membrane"/>
    <property type="match status" value="1"/>
</dbReference>
<dbReference type="GO" id="GO:0030256">
    <property type="term" value="C:type I protein secretion system complex"/>
    <property type="evidence" value="ECO:0007669"/>
    <property type="project" value="InterPro"/>
</dbReference>
<accession>A0A7W8LAG0</accession>
<dbReference type="Pfam" id="PF00005">
    <property type="entry name" value="ABC_tran"/>
    <property type="match status" value="1"/>
</dbReference>
<dbReference type="SUPFAM" id="SSF90123">
    <property type="entry name" value="ABC transporter transmembrane region"/>
    <property type="match status" value="1"/>
</dbReference>
<keyword evidence="7 9" id="KW-1133">Transmembrane helix</keyword>
<dbReference type="NCBIfam" id="TIGR01842">
    <property type="entry name" value="type_I_sec_PrtD"/>
    <property type="match status" value="1"/>
</dbReference>
<evidence type="ECO:0000256" key="3">
    <source>
        <dbReference type="ARBA" id="ARBA00022519"/>
    </source>
</evidence>
<dbReference type="CDD" id="cd03246">
    <property type="entry name" value="ABCC_Protease_Secretion"/>
    <property type="match status" value="1"/>
</dbReference>
<dbReference type="InterPro" id="IPR017871">
    <property type="entry name" value="ABC_transporter-like_CS"/>
</dbReference>
<evidence type="ECO:0000256" key="6">
    <source>
        <dbReference type="ARBA" id="ARBA00022840"/>
    </source>
</evidence>
<evidence type="ECO:0000313" key="12">
    <source>
        <dbReference type="EMBL" id="MBB5403392.1"/>
    </source>
</evidence>
<comment type="caution">
    <text evidence="12">The sequence shown here is derived from an EMBL/GenBank/DDBJ whole genome shotgun (WGS) entry which is preliminary data.</text>
</comment>
<feature type="domain" description="ABC transmembrane type-1" evidence="11">
    <location>
        <begin position="10"/>
        <end position="287"/>
    </location>
</feature>
<dbReference type="PROSITE" id="PS00211">
    <property type="entry name" value="ABC_TRANSPORTER_1"/>
    <property type="match status" value="1"/>
</dbReference>
<dbReference type="InterPro" id="IPR003439">
    <property type="entry name" value="ABC_transporter-like_ATP-bd"/>
</dbReference>
<dbReference type="EMBL" id="JACHDE010000013">
    <property type="protein sequence ID" value="MBB5403392.1"/>
    <property type="molecule type" value="Genomic_DNA"/>
</dbReference>
<keyword evidence="12" id="KW-0645">Protease</keyword>
<dbReference type="GO" id="GO:0005886">
    <property type="term" value="C:plasma membrane"/>
    <property type="evidence" value="ECO:0007669"/>
    <property type="project" value="UniProtKB-SubCell"/>
</dbReference>
<dbReference type="GO" id="GO:0006508">
    <property type="term" value="P:proteolysis"/>
    <property type="evidence" value="ECO:0007669"/>
    <property type="project" value="UniProtKB-KW"/>
</dbReference>
<dbReference type="GO" id="GO:0008233">
    <property type="term" value="F:peptidase activity"/>
    <property type="evidence" value="ECO:0007669"/>
    <property type="project" value="UniProtKB-KW"/>
</dbReference>
<name>A0A7W8LAG0_9BURK</name>
<evidence type="ECO:0000256" key="2">
    <source>
        <dbReference type="ARBA" id="ARBA00022475"/>
    </source>
</evidence>
<evidence type="ECO:0000256" key="9">
    <source>
        <dbReference type="SAM" id="Phobius"/>
    </source>
</evidence>
<keyword evidence="8 9" id="KW-0472">Membrane</keyword>
<evidence type="ECO:0000256" key="8">
    <source>
        <dbReference type="ARBA" id="ARBA00023136"/>
    </source>
</evidence>
<dbReference type="InterPro" id="IPR003593">
    <property type="entry name" value="AAA+_ATPase"/>
</dbReference>
<keyword evidence="3" id="KW-0997">Cell inner membrane</keyword>
<dbReference type="GO" id="GO:0034040">
    <property type="term" value="F:ATPase-coupled lipid transmembrane transporter activity"/>
    <property type="evidence" value="ECO:0007669"/>
    <property type="project" value="TreeGrafter"/>
</dbReference>
<feature type="domain" description="ABC transporter" evidence="10">
    <location>
        <begin position="317"/>
        <end position="560"/>
    </location>
</feature>
<dbReference type="AlphaFoldDB" id="A0A7W8LAG0"/>
<dbReference type="GO" id="GO:0005524">
    <property type="term" value="F:ATP binding"/>
    <property type="evidence" value="ECO:0007669"/>
    <property type="project" value="UniProtKB-KW"/>
</dbReference>
<protein>
    <submittedName>
        <fullName evidence="12">ATP-binding cassette subfamily C exporter for protease/lipase</fullName>
    </submittedName>
</protein>
<dbReference type="Proteomes" id="UP000592820">
    <property type="component" value="Unassembled WGS sequence"/>
</dbReference>
<feature type="transmembrane region" description="Helical" evidence="9">
    <location>
        <begin position="130"/>
        <end position="161"/>
    </location>
</feature>
<keyword evidence="12" id="KW-0378">Hydrolase</keyword>
<dbReference type="SUPFAM" id="SSF52540">
    <property type="entry name" value="P-loop containing nucleoside triphosphate hydrolases"/>
    <property type="match status" value="1"/>
</dbReference>
<dbReference type="InterPro" id="IPR027417">
    <property type="entry name" value="P-loop_NTPase"/>
</dbReference>
<evidence type="ECO:0000259" key="10">
    <source>
        <dbReference type="PROSITE" id="PS50893"/>
    </source>
</evidence>
<evidence type="ECO:0000256" key="1">
    <source>
        <dbReference type="ARBA" id="ARBA00004651"/>
    </source>
</evidence>
<dbReference type="PANTHER" id="PTHR24221:SF248">
    <property type="entry name" value="ABC TRANSPORTER TRANSMEMBRANE REGION"/>
    <property type="match status" value="1"/>
</dbReference>
<dbReference type="PROSITE" id="PS50893">
    <property type="entry name" value="ABC_TRANSPORTER_2"/>
    <property type="match status" value="1"/>
</dbReference>
<feature type="transmembrane region" description="Helical" evidence="9">
    <location>
        <begin position="12"/>
        <end position="34"/>
    </location>
</feature>
<dbReference type="GO" id="GO:0030253">
    <property type="term" value="P:protein secretion by the type I secretion system"/>
    <property type="evidence" value="ECO:0007669"/>
    <property type="project" value="InterPro"/>
</dbReference>
<reference evidence="12 13" key="1">
    <citation type="submission" date="2020-08" db="EMBL/GenBank/DDBJ databases">
        <title>Genomic Encyclopedia of Type Strains, Phase IV (KMG-V): Genome sequencing to study the core and pangenomes of soil and plant-associated prokaryotes.</title>
        <authorList>
            <person name="Whitman W."/>
        </authorList>
    </citation>
    <scope>NUCLEOTIDE SEQUENCE [LARGE SCALE GENOMIC DNA]</scope>
    <source>
        <strain evidence="12 13">JPY162</strain>
    </source>
</reference>
<dbReference type="PROSITE" id="PS50929">
    <property type="entry name" value="ABC_TM1F"/>
    <property type="match status" value="1"/>
</dbReference>
<organism evidence="12 13">
    <name type="scientific">Paraburkholderia youngii</name>
    <dbReference type="NCBI Taxonomy" id="2782701"/>
    <lineage>
        <taxon>Bacteria</taxon>
        <taxon>Pseudomonadati</taxon>
        <taxon>Pseudomonadota</taxon>
        <taxon>Betaproteobacteria</taxon>
        <taxon>Burkholderiales</taxon>
        <taxon>Burkholderiaceae</taxon>
        <taxon>Paraburkholderia</taxon>
    </lineage>
</organism>
<keyword evidence="5" id="KW-0547">Nucleotide-binding</keyword>
<dbReference type="InterPro" id="IPR010128">
    <property type="entry name" value="ATPase_T1SS_PrtD-like"/>
</dbReference>
<keyword evidence="4 9" id="KW-0812">Transmembrane</keyword>
<dbReference type="GO" id="GO:0016887">
    <property type="term" value="F:ATP hydrolysis activity"/>
    <property type="evidence" value="ECO:0007669"/>
    <property type="project" value="InterPro"/>
</dbReference>
<comment type="subcellular location">
    <subcellularLocation>
        <location evidence="1">Cell membrane</location>
        <topology evidence="1">Multi-pass membrane protein</topology>
    </subcellularLocation>
</comment>